<dbReference type="GO" id="GO:0016787">
    <property type="term" value="F:hydrolase activity"/>
    <property type="evidence" value="ECO:0007669"/>
    <property type="project" value="UniProtKB-KW"/>
</dbReference>
<dbReference type="RefSeq" id="WP_344183302.1">
    <property type="nucleotide sequence ID" value="NZ_BAAANC010000005.1"/>
</dbReference>
<dbReference type="InterPro" id="IPR000073">
    <property type="entry name" value="AB_hydrolase_1"/>
</dbReference>
<dbReference type="InterPro" id="IPR029058">
    <property type="entry name" value="AB_hydrolase_fold"/>
</dbReference>
<dbReference type="InterPro" id="IPR050471">
    <property type="entry name" value="AB_hydrolase"/>
</dbReference>
<dbReference type="Proteomes" id="UP001500363">
    <property type="component" value="Unassembled WGS sequence"/>
</dbReference>
<evidence type="ECO:0000313" key="2">
    <source>
        <dbReference type="EMBL" id="GAA1560341.1"/>
    </source>
</evidence>
<dbReference type="PANTHER" id="PTHR43433">
    <property type="entry name" value="HYDROLASE, ALPHA/BETA FOLD FAMILY PROTEIN"/>
    <property type="match status" value="1"/>
</dbReference>
<keyword evidence="3" id="KW-1185">Reference proteome</keyword>
<sequence>MPVAQSNGIELYYETFGNPADPPMVLIMGVGAQLLDWPDGFCELLAGHGFQVIRFDNRDVGLSTWLDELGEVDLPGLLQGDFSTVHYRLSDLVDDLAGLLGALGLPRAHLVGASMGGGIAQQLAINSPERVSSLASIMASTSDRSVGQSALENPNALVPPPGADRETAIATDARLHRLIASPGSATTDEQLKRRATTAYDRAYHPAGIFRHIAANALAADRTNALGTLKIPTVVIHGDSDPLVDVSGGLATADAVPGAELLVIPGMGHELPASAWIQITDAIAANAAKAL</sequence>
<reference evidence="2 3" key="1">
    <citation type="journal article" date="2019" name="Int. J. Syst. Evol. Microbiol.">
        <title>The Global Catalogue of Microorganisms (GCM) 10K type strain sequencing project: providing services to taxonomists for standard genome sequencing and annotation.</title>
        <authorList>
            <consortium name="The Broad Institute Genomics Platform"/>
            <consortium name="The Broad Institute Genome Sequencing Center for Infectious Disease"/>
            <person name="Wu L."/>
            <person name="Ma J."/>
        </authorList>
    </citation>
    <scope>NUCLEOTIDE SEQUENCE [LARGE SCALE GENOMIC DNA]</scope>
    <source>
        <strain evidence="2 3">JCM 14303</strain>
    </source>
</reference>
<accession>A0ABN2CKM6</accession>
<organism evidence="2 3">
    <name type="scientific">Kribbella lupini</name>
    <dbReference type="NCBI Taxonomy" id="291602"/>
    <lineage>
        <taxon>Bacteria</taxon>
        <taxon>Bacillati</taxon>
        <taxon>Actinomycetota</taxon>
        <taxon>Actinomycetes</taxon>
        <taxon>Propionibacteriales</taxon>
        <taxon>Kribbellaceae</taxon>
        <taxon>Kribbella</taxon>
    </lineage>
</organism>
<comment type="caution">
    <text evidence="2">The sequence shown here is derived from an EMBL/GenBank/DDBJ whole genome shotgun (WGS) entry which is preliminary data.</text>
</comment>
<dbReference type="Pfam" id="PF00561">
    <property type="entry name" value="Abhydrolase_1"/>
    <property type="match status" value="1"/>
</dbReference>
<protein>
    <submittedName>
        <fullName evidence="2">Alpha/beta hydrolase</fullName>
    </submittedName>
</protein>
<proteinExistence type="predicted"/>
<dbReference type="SUPFAM" id="SSF53474">
    <property type="entry name" value="alpha/beta-Hydrolases"/>
    <property type="match status" value="1"/>
</dbReference>
<dbReference type="EMBL" id="BAAANC010000005">
    <property type="protein sequence ID" value="GAA1560341.1"/>
    <property type="molecule type" value="Genomic_DNA"/>
</dbReference>
<dbReference type="PANTHER" id="PTHR43433:SF5">
    <property type="entry name" value="AB HYDROLASE-1 DOMAIN-CONTAINING PROTEIN"/>
    <property type="match status" value="1"/>
</dbReference>
<evidence type="ECO:0000313" key="3">
    <source>
        <dbReference type="Proteomes" id="UP001500363"/>
    </source>
</evidence>
<feature type="domain" description="AB hydrolase-1" evidence="1">
    <location>
        <begin position="22"/>
        <end position="269"/>
    </location>
</feature>
<keyword evidence="2" id="KW-0378">Hydrolase</keyword>
<gene>
    <name evidence="2" type="ORF">GCM10009741_76890</name>
</gene>
<dbReference type="Gene3D" id="3.40.50.1820">
    <property type="entry name" value="alpha/beta hydrolase"/>
    <property type="match status" value="1"/>
</dbReference>
<name>A0ABN2CKM6_9ACTN</name>
<evidence type="ECO:0000259" key="1">
    <source>
        <dbReference type="Pfam" id="PF00561"/>
    </source>
</evidence>